<dbReference type="Proteomes" id="UP001303373">
    <property type="component" value="Chromosome 6"/>
</dbReference>
<gene>
    <name evidence="2" type="ORF">R9X50_00463100</name>
</gene>
<feature type="transmembrane region" description="Helical" evidence="1">
    <location>
        <begin position="7"/>
        <end position="26"/>
    </location>
</feature>
<keyword evidence="1" id="KW-0812">Transmembrane</keyword>
<keyword evidence="3" id="KW-1185">Reference proteome</keyword>
<feature type="transmembrane region" description="Helical" evidence="1">
    <location>
        <begin position="190"/>
        <end position="208"/>
    </location>
</feature>
<dbReference type="AlphaFoldDB" id="A0AAQ3M7Z3"/>
<proteinExistence type="predicted"/>
<feature type="transmembrane region" description="Helical" evidence="1">
    <location>
        <begin position="110"/>
        <end position="135"/>
    </location>
</feature>
<protein>
    <recommendedName>
        <fullName evidence="4">Transmembrane protein</fullName>
    </recommendedName>
</protein>
<evidence type="ECO:0000313" key="2">
    <source>
        <dbReference type="EMBL" id="WPH01778.1"/>
    </source>
</evidence>
<sequence length="238" mass="25898">MPRYLDYVSVGAAVVVLALGVATLAIQSTSIQALEDNIYDSDFDNEPRVSCWPHLQGTCDKVLWLVPQTYLTGVPLSILAAGGICVAAGILSLAFTFFNLRASSTPKVRNFSLASCAVSCASALVSFSVFVAAFVEESRSSTWRYSGPQSVFGQYTPESWACQMQHQFPSWDNTFSFWAPACKNATTARWLTLPLAGFSIILAALSMLGHRQHVSTYRVANQGEDSELKAYRQSVASI</sequence>
<dbReference type="EMBL" id="CP138585">
    <property type="protein sequence ID" value="WPH01778.1"/>
    <property type="molecule type" value="Genomic_DNA"/>
</dbReference>
<evidence type="ECO:0000313" key="3">
    <source>
        <dbReference type="Proteomes" id="UP001303373"/>
    </source>
</evidence>
<name>A0AAQ3M7Z3_9PEZI</name>
<organism evidence="2 3">
    <name type="scientific">Acrodontium crateriforme</name>
    <dbReference type="NCBI Taxonomy" id="150365"/>
    <lineage>
        <taxon>Eukaryota</taxon>
        <taxon>Fungi</taxon>
        <taxon>Dikarya</taxon>
        <taxon>Ascomycota</taxon>
        <taxon>Pezizomycotina</taxon>
        <taxon>Dothideomycetes</taxon>
        <taxon>Dothideomycetidae</taxon>
        <taxon>Mycosphaerellales</taxon>
        <taxon>Teratosphaeriaceae</taxon>
        <taxon>Acrodontium</taxon>
    </lineage>
</organism>
<keyword evidence="1" id="KW-0472">Membrane</keyword>
<reference evidence="2 3" key="1">
    <citation type="submission" date="2023-11" db="EMBL/GenBank/DDBJ databases">
        <title>An acidophilic fungus is an integral part of prey digestion in a carnivorous sundew plant.</title>
        <authorList>
            <person name="Tsai I.J."/>
        </authorList>
    </citation>
    <scope>NUCLEOTIDE SEQUENCE [LARGE SCALE GENOMIC DNA]</scope>
    <source>
        <strain evidence="2">169a</strain>
    </source>
</reference>
<evidence type="ECO:0008006" key="4">
    <source>
        <dbReference type="Google" id="ProtNLM"/>
    </source>
</evidence>
<accession>A0AAQ3M7Z3</accession>
<feature type="transmembrane region" description="Helical" evidence="1">
    <location>
        <begin position="74"/>
        <end position="98"/>
    </location>
</feature>
<evidence type="ECO:0000256" key="1">
    <source>
        <dbReference type="SAM" id="Phobius"/>
    </source>
</evidence>
<keyword evidence="1" id="KW-1133">Transmembrane helix</keyword>